<feature type="compositionally biased region" description="Polar residues" evidence="9">
    <location>
        <begin position="3389"/>
        <end position="3398"/>
    </location>
</feature>
<dbReference type="SUPFAM" id="SSF103506">
    <property type="entry name" value="Mitochondrial carrier"/>
    <property type="match status" value="1"/>
</dbReference>
<dbReference type="Gene3D" id="2.40.10.10">
    <property type="entry name" value="Trypsin-like serine proteases"/>
    <property type="match status" value="2"/>
</dbReference>
<dbReference type="PROSITE" id="PS50125">
    <property type="entry name" value="GUANYLATE_CYCLASE_2"/>
    <property type="match status" value="2"/>
</dbReference>
<feature type="repeat" description="Solcar" evidence="8">
    <location>
        <begin position="333"/>
        <end position="420"/>
    </location>
</feature>
<feature type="compositionally biased region" description="Polar residues" evidence="9">
    <location>
        <begin position="2209"/>
        <end position="2220"/>
    </location>
</feature>
<dbReference type="Pfam" id="PF13365">
    <property type="entry name" value="Trypsin_2"/>
    <property type="match status" value="1"/>
</dbReference>
<keyword evidence="4 8" id="KW-0812">Transmembrane</keyword>
<evidence type="ECO:0000256" key="6">
    <source>
        <dbReference type="ARBA" id="ARBA00022825"/>
    </source>
</evidence>
<comment type="similarity">
    <text evidence="2">Belongs to the peptidase S1C family.</text>
</comment>
<feature type="compositionally biased region" description="Low complexity" evidence="9">
    <location>
        <begin position="1478"/>
        <end position="1512"/>
    </location>
</feature>
<feature type="compositionally biased region" description="Polar residues" evidence="9">
    <location>
        <begin position="1626"/>
        <end position="1635"/>
    </location>
</feature>
<evidence type="ECO:0000256" key="2">
    <source>
        <dbReference type="ARBA" id="ARBA00010541"/>
    </source>
</evidence>
<feature type="domain" description="Guanylate cyclase" evidence="11">
    <location>
        <begin position="3071"/>
        <end position="3255"/>
    </location>
</feature>
<keyword evidence="13" id="KW-1185">Reference proteome</keyword>
<feature type="transmembrane region" description="Helical" evidence="10">
    <location>
        <begin position="16"/>
        <end position="34"/>
    </location>
</feature>
<dbReference type="GO" id="GO:0016020">
    <property type="term" value="C:membrane"/>
    <property type="evidence" value="ECO:0007669"/>
    <property type="project" value="UniProtKB-SubCell"/>
</dbReference>
<dbReference type="InterPro" id="IPR018108">
    <property type="entry name" value="MCP_transmembrane"/>
</dbReference>
<feature type="compositionally biased region" description="Low complexity" evidence="9">
    <location>
        <begin position="1896"/>
        <end position="1910"/>
    </location>
</feature>
<keyword evidence="7 8" id="KW-0472">Membrane</keyword>
<comment type="subcellular location">
    <subcellularLocation>
        <location evidence="1">Membrane</location>
        <topology evidence="1">Multi-pass membrane protein</topology>
    </subcellularLocation>
</comment>
<feature type="domain" description="Guanylate cyclase" evidence="11">
    <location>
        <begin position="3325"/>
        <end position="3364"/>
    </location>
</feature>
<dbReference type="InterPro" id="IPR036034">
    <property type="entry name" value="PDZ_sf"/>
</dbReference>
<dbReference type="Pfam" id="PF00211">
    <property type="entry name" value="Guanylate_cyc"/>
    <property type="match status" value="3"/>
</dbReference>
<evidence type="ECO:0000256" key="7">
    <source>
        <dbReference type="ARBA" id="ARBA00023136"/>
    </source>
</evidence>
<evidence type="ECO:0000256" key="5">
    <source>
        <dbReference type="ARBA" id="ARBA00022801"/>
    </source>
</evidence>
<feature type="compositionally biased region" description="Low complexity" evidence="9">
    <location>
        <begin position="1140"/>
        <end position="1159"/>
    </location>
</feature>
<comment type="caution">
    <text evidence="12">The sequence shown here is derived from an EMBL/GenBank/DDBJ whole genome shotgun (WGS) entry which is preliminary data.</text>
</comment>
<feature type="compositionally biased region" description="Low complexity" evidence="9">
    <location>
        <begin position="1558"/>
        <end position="1583"/>
    </location>
</feature>
<dbReference type="Gene3D" id="1.50.40.10">
    <property type="entry name" value="Mitochondrial carrier domain"/>
    <property type="match status" value="2"/>
</dbReference>
<dbReference type="Pfam" id="PF17815">
    <property type="entry name" value="PDZ_3"/>
    <property type="match status" value="1"/>
</dbReference>
<gene>
    <name evidence="12" type="ORF">HYH02_014301</name>
</gene>
<dbReference type="Pfam" id="PF00153">
    <property type="entry name" value="Mito_carr"/>
    <property type="match status" value="3"/>
</dbReference>
<dbReference type="PRINTS" id="PR00834">
    <property type="entry name" value="PROTEASES2C"/>
</dbReference>
<dbReference type="PROSITE" id="PS50920">
    <property type="entry name" value="SOLCAR"/>
    <property type="match status" value="3"/>
</dbReference>
<sequence length="3435" mass="350436">MAGEEVDWDQLDKNKMFVYGIGMFSGVTTVLYPLSVIKTKQMTLPGIGGGFKGARQTASTIMRTEGVPGFYRGFGTVIFGTIPARAVYLTTLEWTKSEVGKVVGDLGVTGPAAAGLANFAGGALASLATQSVTVPIDVISQKQIVHGDETVVARHQSKRTAGAATAPASASTSAASAVGQGKPAAVAPAASSSGSASAGSAPAAPSGAADAASAAARSSGAASTSGRPVTTAATAAAEGAGGEVASSVVRRIGPVQMIRLIVKEEGLAGLYRGFLPSVATFVPSSAVWWGAYGAYQKMIWSVLSDSSSSSSSSDSSGSAGPGGEGQQTHSTGTVVAVQTTSSVLAGCTSSIVTTPLDLIKTRIQVSYKHDGATPSFMDVARQIVREDGPTGFLRGAVPRMVNASLWGTCMVSVYELLKRVSAPRRRVSELSGVLPSTSNSFRLSNSAFVRFVTYLFFSRAPTQIHAASRACVSAAQHLSPLLRRLSLAPRFASVATKPRFPPLVAAVSERCGFSSSAFELPALDPTTPDDDSNNMPVAAPPVSRAAGPQPLLTNSVCAVMPPPSPSKRMRSDSFDHIDSRAVPAPAAAAAKPAAAAATDPEAALSKALKSVVKIFCTSANPNYALPWQMMAQSKSTATGFVVAPLSDRRILTNAHAVTNQVQVMLRKHGNARKFPARVLAVGHECDIAMLTVDNDEFWTGDMEALEVGQLPSMQEAVMVVGFPTGGDNVCVTKGVVSRLDRQVYSHGRCALLTTQTDSAINSGNSGGPVLQGAGKLAGIAFQSLIGAENTGYVIPVPVVNHFLTDLERHGGRYTGFPEIGISWQTLESTSMKDSLKLPRGATGVYITSTDPCYNAAKELRVGDVLTHVQGHSIADDGTFLFEGQNVRIDFRHLPSMAYDGDSLQLRVWRDGAAHELSVQVSVPKHLVLPHCHDLKPRYFIYAGLVFTRLTNFYLRHQYGADWSTKAPIKLCDRYYGGVMEAPGQEVVLLSKVLSADVNQGFQDLQNYQVYKVNGVKVHNLQHLAQLVERCEAEYIRFELDWKRVVVLHTASGRAATSEILKMNAIACAHNEGLMEEALCLPPDLEATVQPSLADSEVVPEVGAEPIDADGGVAGKDGASGNNDGSDSMTAASGTSSSKAVGPLPGNSSSSSSVGATGLSGSTGVGGGGAVMDTLSALPMSDAQQAAKGWAPQDGSELVAQELVREVHTANGQAVAGEPAAAPSHLPPLPHQATKSRWDAVALEATPHAVTVVALGGACPGAVLYQNALSRSYFGNRCAAYPAAAGAAGSSASARPAAAGAHLVQPLRPDAAGTLPTAPSGSEECEDGSDPALVLPPVLFDLFSLCPEKLHALAHELMLEPAAAQGTGGGGKCWKSVIRVPTSCEAAPPLGEAGDDAVRPVSSGAPATRQQPALSLHPWASGGRDPTAQQQAAEGTPQRQSPSNSIFSTDAALRQAPSFPLLTPPQQAHGGPLQPPFGSSKAAAQPVADAASVVPGPNGSAATATTGAPSTPSRHSAPLGHVPFSTSSGHLVALPSPQHHTQGKSGRMLHPSDVRHPQQQHQQRQQQQQLQQQQQQQLQQQHRFSLQLPAQPAQALPVDQLPVQLLPAGGSRHTGSSSGLPHRHHSQQGYSSQHVSGTGVAMAHVSGALTAGGMVGTGGHAALNSTSASALSNALATSTIALAIEQQPGLASAIAHSLPMGTRTGAQQARAVTSASGMLVSGFSGPIAAASLDMSQPLLLVGQPWEEHAPPDMARARLLLPASGSGDEVGSSGITGENVSGSGREALAGGRGGSAGAVGKARALPQSPERGGPVATPRGSLVGIPELGSFQLEERSGADGGRPAGGGIEGGDLGRQGGAPDDDRFHKWLKFMMKGPLPDKSRGQFTRPPHQIHRSHQQPPQQPQQQAVPRQVSGPFALWPSGSGGALDMLSSGRLPQARPLSWQGRDAAGSSGAFQLPAPVVPRRSMTVGRGEVPTWDGAAPAGSRVNSRAASAVSSQWGDLSTHSFTAQQVPAAGPPAGYSGSPSCPLPRMPALQQTNAATTAAQPSTAADVVERSHQLLNSRPDRSDQHQHQQQEHTVHHDRAARASCSALGEVGAAAVDSGSGYGCSGRGSAGGSGGAGGGRGRRGGSVGGGRVSGSDVALVRQALAPRMAAVRGRRGSSLAAASASQVAISRIPGSDVHDGAASSSITGELSNLTSECAVPESELSMRSSSKFSQLQLPVRGGRSGGAHASNASRSSHGGSWDAYSSTQDLNTKNFGEPSRTRRVSEAAAVGGSGWRPFVDMVPEAEATVSMPAEEVEGVCEARGAAGGGQLLLIDELAAGQQPRGGSSSITLSADSAQTAAVAVAAAAARGAVDAAHALAATLPSSALASQVASAAGPPTLMREALPGPAEALAAVAVSDAAAKANAPTVDATATAAATTTAMLEAVATAAASAVTGAAPSAHMRLEHVHLQSLLSQLAPGTGHKSSSSGGIYSAQGEPSLAVPSFTPADEALLTAALRSAGGRSTGASSVTGYAEVSRPDAADAADSARVTRLRVAGGSLGGRLELMDRTSNGSGTGSGATGPGCPSSLFCATLNQFPSGAVGAAGMSTSGAVGASISGSGPQRNRLLASAMTTLDLSVPQQPHTGTKPAAQGRLRALRLRGGSGDGSASGESSQPGTPGLMSPLLMDSRRRPLAEPFAGELEPPVLASEPEAVLQLPPSTAGCVVSSPDPSVQSCRPATASGFLGGMQQQQQQQQQQGARAGSQVLLDGITAASNTASVASTAFGVGPNELLLPVSFDIITQQGVRLQQQVSTGAAPAASHLAVLGAASGADPSGGFVYGPGLQGAVSVVSVALSTAASGLGGCGATYHRIMATVQPEPSTGGQVLVLMQTDVSAKVAAESHAILVAETQHRLLEQIYPQHVLAALMEQLVAQQAQVTQALQDAREAAVTAEAAAVRAAAAWSQLGVGHPHAQQAPLFLSGQQAYASGAFVNNGTLDALEAHYSGISVPCTASERAASRTCGTEVGAVPTSRKDAAADAAEDAAAAVEAAAAALRRLERRAGQTVQNPPAFTGHGDLARFHPQVSVLFADIKGFTALCKDIDPEAVMRMLNDLFSRFDNLLDRFGLRKMDTIGDGYVAAGGLTHAESSDASGQAVDAAAADMEETSTRPNVALAATASGEGARSAEEVALPSCPSFTTQLSPRQAAHAVFKFAQAMLRAADQVSLPTTGQPVQIRIGIATGPVVSGVVGATKPKYSLFGDTVHAASRLESAGEAGAIHVSSATYALLVGDTSSGPHQQSQTPCEQLLQPMDGGRWSRTAAGMQAMLRAADQVSLPTAGQPVQIRVGIATGPVVSGGVGATKPKYSLFGDTVHAASRLESAGEAGAIHVSSVTYALLVGDTSPGPHQQSQTPGEQLLQPMDGGRWSRTAAGMQLHGGGPAVATFMWTPYA</sequence>
<dbReference type="SMART" id="SM00044">
    <property type="entry name" value="CYCc"/>
    <property type="match status" value="1"/>
</dbReference>
<organism evidence="12 13">
    <name type="scientific">Chlamydomonas schloesseri</name>
    <dbReference type="NCBI Taxonomy" id="2026947"/>
    <lineage>
        <taxon>Eukaryota</taxon>
        <taxon>Viridiplantae</taxon>
        <taxon>Chlorophyta</taxon>
        <taxon>core chlorophytes</taxon>
        <taxon>Chlorophyceae</taxon>
        <taxon>CS clade</taxon>
        <taxon>Chlamydomonadales</taxon>
        <taxon>Chlamydomonadaceae</taxon>
        <taxon>Chlamydomonas</taxon>
    </lineage>
</organism>
<feature type="region of interest" description="Disordered" evidence="9">
    <location>
        <begin position="1604"/>
        <end position="1636"/>
    </location>
</feature>
<dbReference type="Gene3D" id="3.30.70.1230">
    <property type="entry name" value="Nucleotide cyclase"/>
    <property type="match status" value="2"/>
</dbReference>
<feature type="region of interest" description="Disordered" evidence="9">
    <location>
        <begin position="310"/>
        <end position="331"/>
    </location>
</feature>
<feature type="region of interest" description="Disordered" evidence="9">
    <location>
        <begin position="1308"/>
        <end position="1327"/>
    </location>
</feature>
<dbReference type="SUPFAM" id="SSF50494">
    <property type="entry name" value="Trypsin-like serine proteases"/>
    <property type="match status" value="1"/>
</dbReference>
<proteinExistence type="inferred from homology"/>
<evidence type="ECO:0000256" key="8">
    <source>
        <dbReference type="PROSITE-ProRule" id="PRU00282"/>
    </source>
</evidence>
<evidence type="ECO:0000256" key="9">
    <source>
        <dbReference type="SAM" id="MobiDB-lite"/>
    </source>
</evidence>
<dbReference type="InterPro" id="IPR001054">
    <property type="entry name" value="A/G_cyclase"/>
</dbReference>
<dbReference type="InterPro" id="IPR046449">
    <property type="entry name" value="DEGP_PDZ_sf"/>
</dbReference>
<dbReference type="Gene3D" id="2.30.42.10">
    <property type="match status" value="1"/>
</dbReference>
<feature type="region of interest" description="Disordered" evidence="9">
    <location>
        <begin position="1104"/>
        <end position="1164"/>
    </location>
</feature>
<dbReference type="OrthoDB" id="4217619at2759"/>
<feature type="compositionally biased region" description="Polar residues" evidence="9">
    <location>
        <begin position="1121"/>
        <end position="1138"/>
    </location>
</feature>
<keyword evidence="3" id="KW-0645">Protease</keyword>
<feature type="compositionally biased region" description="Polar residues" evidence="9">
    <location>
        <begin position="1426"/>
        <end position="1444"/>
    </location>
</feature>
<dbReference type="EMBL" id="JAEHOD010000091">
    <property type="protein sequence ID" value="KAG2428599.1"/>
    <property type="molecule type" value="Genomic_DNA"/>
</dbReference>
<feature type="region of interest" description="Disordered" evidence="9">
    <location>
        <begin position="2104"/>
        <end position="2137"/>
    </location>
</feature>
<dbReference type="Proteomes" id="UP000613740">
    <property type="component" value="Unassembled WGS sequence"/>
</dbReference>
<dbReference type="GO" id="GO:0035556">
    <property type="term" value="P:intracellular signal transduction"/>
    <property type="evidence" value="ECO:0007669"/>
    <property type="project" value="InterPro"/>
</dbReference>
<dbReference type="SUPFAM" id="SSF50156">
    <property type="entry name" value="PDZ domain-like"/>
    <property type="match status" value="1"/>
</dbReference>
<feature type="repeat" description="Solcar" evidence="8">
    <location>
        <begin position="13"/>
        <end position="98"/>
    </location>
</feature>
<evidence type="ECO:0000259" key="11">
    <source>
        <dbReference type="PROSITE" id="PS50125"/>
    </source>
</evidence>
<dbReference type="InterPro" id="IPR009003">
    <property type="entry name" value="Peptidase_S1_PA"/>
</dbReference>
<dbReference type="GO" id="GO:0006508">
    <property type="term" value="P:proteolysis"/>
    <property type="evidence" value="ECO:0007669"/>
    <property type="project" value="UniProtKB-KW"/>
</dbReference>
<feature type="compositionally biased region" description="Gly residues" evidence="9">
    <location>
        <begin position="2104"/>
        <end position="2136"/>
    </location>
</feature>
<feature type="repeat" description="Solcar" evidence="8">
    <location>
        <begin position="206"/>
        <end position="298"/>
    </location>
</feature>
<dbReference type="InterPro" id="IPR001940">
    <property type="entry name" value="Peptidase_S1C"/>
</dbReference>
<feature type="compositionally biased region" description="Gly residues" evidence="9">
    <location>
        <begin position="1837"/>
        <end position="1856"/>
    </location>
</feature>
<name>A0A835SUN4_9CHLO</name>
<evidence type="ECO:0000313" key="13">
    <source>
        <dbReference type="Proteomes" id="UP000613740"/>
    </source>
</evidence>
<feature type="region of interest" description="Disordered" evidence="9">
    <location>
        <begin position="2061"/>
        <end position="2085"/>
    </location>
</feature>
<feature type="compositionally biased region" description="Polar residues" evidence="9">
    <location>
        <begin position="2234"/>
        <end position="2258"/>
    </location>
</feature>
<accession>A0A835SUN4</accession>
<reference evidence="12" key="1">
    <citation type="journal article" date="2020" name="bioRxiv">
        <title>Comparative genomics of Chlamydomonas.</title>
        <authorList>
            <person name="Craig R.J."/>
            <person name="Hasan A.R."/>
            <person name="Ness R.W."/>
            <person name="Keightley P.D."/>
        </authorList>
    </citation>
    <scope>NUCLEOTIDE SEQUENCE</scope>
    <source>
        <strain evidence="12">CCAP 11/173</strain>
    </source>
</reference>
<dbReference type="InterPro" id="IPR029787">
    <property type="entry name" value="Nucleotide_cyclase"/>
</dbReference>
<evidence type="ECO:0000313" key="12">
    <source>
        <dbReference type="EMBL" id="KAG2428599.1"/>
    </source>
</evidence>
<dbReference type="PANTHER" id="PTHR45980">
    <property type="match status" value="1"/>
</dbReference>
<feature type="region of interest" description="Disordered" evidence="9">
    <location>
        <begin position="1763"/>
        <end position="1821"/>
    </location>
</feature>
<dbReference type="GO" id="GO:0004252">
    <property type="term" value="F:serine-type endopeptidase activity"/>
    <property type="evidence" value="ECO:0007669"/>
    <property type="project" value="InterPro"/>
</dbReference>
<dbReference type="SUPFAM" id="SSF55073">
    <property type="entry name" value="Nucleotide cyclase"/>
    <property type="match status" value="2"/>
</dbReference>
<feature type="region of interest" description="Disordered" evidence="9">
    <location>
        <begin position="3385"/>
        <end position="3404"/>
    </location>
</feature>
<feature type="region of interest" description="Disordered" evidence="9">
    <location>
        <begin position="2205"/>
        <end position="2273"/>
    </location>
</feature>
<feature type="region of interest" description="Disordered" evidence="9">
    <location>
        <begin position="1386"/>
        <end position="1444"/>
    </location>
</feature>
<protein>
    <recommendedName>
        <fullName evidence="11">Guanylate cyclase domain-containing protein</fullName>
    </recommendedName>
</protein>
<keyword evidence="5" id="KW-0378">Hydrolase</keyword>
<dbReference type="PANTHER" id="PTHR45980:SF18">
    <property type="entry name" value="PROTEASE DO-LIKE 9"/>
    <property type="match status" value="1"/>
</dbReference>
<dbReference type="CDD" id="cd07302">
    <property type="entry name" value="CHD"/>
    <property type="match status" value="1"/>
</dbReference>
<feature type="region of interest" description="Disordered" evidence="9">
    <location>
        <begin position="1833"/>
        <end position="1910"/>
    </location>
</feature>
<evidence type="ECO:0000256" key="10">
    <source>
        <dbReference type="SAM" id="Phobius"/>
    </source>
</evidence>
<keyword evidence="6" id="KW-0720">Serine protease</keyword>
<dbReference type="Gene3D" id="3.20.190.20">
    <property type="match status" value="1"/>
</dbReference>
<evidence type="ECO:0000256" key="1">
    <source>
        <dbReference type="ARBA" id="ARBA00004141"/>
    </source>
</evidence>
<evidence type="ECO:0000256" key="3">
    <source>
        <dbReference type="ARBA" id="ARBA00022670"/>
    </source>
</evidence>
<keyword evidence="10" id="KW-1133">Transmembrane helix</keyword>
<dbReference type="InterPro" id="IPR041517">
    <property type="entry name" value="DEGP_PDZ"/>
</dbReference>
<dbReference type="InterPro" id="IPR023395">
    <property type="entry name" value="MCP_dom_sf"/>
</dbReference>
<evidence type="ECO:0000256" key="4">
    <source>
        <dbReference type="ARBA" id="ARBA00022692"/>
    </source>
</evidence>
<dbReference type="InterPro" id="IPR043504">
    <property type="entry name" value="Peptidase_S1_PA_chymotrypsin"/>
</dbReference>
<feature type="region of interest" description="Disordered" evidence="9">
    <location>
        <begin position="1459"/>
        <end position="1583"/>
    </location>
</feature>
<dbReference type="GO" id="GO:0009190">
    <property type="term" value="P:cyclic nucleotide biosynthetic process"/>
    <property type="evidence" value="ECO:0007669"/>
    <property type="project" value="InterPro"/>
</dbReference>
<feature type="region of interest" description="Disordered" evidence="9">
    <location>
        <begin position="2645"/>
        <end position="2670"/>
    </location>
</feature>